<dbReference type="InterPro" id="IPR001647">
    <property type="entry name" value="HTH_TetR"/>
</dbReference>
<evidence type="ECO:0000259" key="4">
    <source>
        <dbReference type="Pfam" id="PF00440"/>
    </source>
</evidence>
<evidence type="ECO:0000313" key="6">
    <source>
        <dbReference type="EMBL" id="HCK01560.1"/>
    </source>
</evidence>
<gene>
    <name evidence="6" type="ORF">DHV72_16305</name>
</gene>
<sequence length="210" mass="23126">MAQMGRPRRFDRDQAVQQALHLFWQHGYESTSLAQLKAHIGGGITAPSFYAAFGSKEALFKETVSCYLNSYGRVNDALWDDSLPPKQAIETSLRRSVKMQCEEHHPKGCMVALAVMSGGADEHAAVLKPLTDSRQRTLNGFIHCIQRGIATGELVKQTDPAVIATLFDSFLLGVSTLARDGIHYRVLDDAVTALMKLWDAHAEVIAPPHL</sequence>
<evidence type="ECO:0000256" key="3">
    <source>
        <dbReference type="ARBA" id="ARBA00023163"/>
    </source>
</evidence>
<dbReference type="EMBL" id="DPSM01000022">
    <property type="protein sequence ID" value="HCK01560.1"/>
    <property type="molecule type" value="Genomic_DNA"/>
</dbReference>
<dbReference type="InterPro" id="IPR009057">
    <property type="entry name" value="Homeodomain-like_sf"/>
</dbReference>
<dbReference type="Proteomes" id="UP000262210">
    <property type="component" value="Unassembled WGS sequence"/>
</dbReference>
<evidence type="ECO:0000256" key="1">
    <source>
        <dbReference type="ARBA" id="ARBA00023015"/>
    </source>
</evidence>
<feature type="domain" description="HTH tetR-type" evidence="4">
    <location>
        <begin position="18"/>
        <end position="62"/>
    </location>
</feature>
<dbReference type="Pfam" id="PF00440">
    <property type="entry name" value="TetR_N"/>
    <property type="match status" value="1"/>
</dbReference>
<dbReference type="RefSeq" id="WP_278431526.1">
    <property type="nucleotide sequence ID" value="NZ_DPSM01000022.1"/>
</dbReference>
<keyword evidence="2" id="KW-0238">DNA-binding</keyword>
<protein>
    <submittedName>
        <fullName evidence="6">TetR family transcriptional regulator</fullName>
    </submittedName>
</protein>
<dbReference type="SUPFAM" id="SSF46689">
    <property type="entry name" value="Homeodomain-like"/>
    <property type="match status" value="1"/>
</dbReference>
<dbReference type="SUPFAM" id="SSF48498">
    <property type="entry name" value="Tetracyclin repressor-like, C-terminal domain"/>
    <property type="match status" value="1"/>
</dbReference>
<dbReference type="Pfam" id="PF16925">
    <property type="entry name" value="TetR_C_13"/>
    <property type="match status" value="1"/>
</dbReference>
<comment type="caution">
    <text evidence="6">The sequence shown here is derived from an EMBL/GenBank/DDBJ whole genome shotgun (WGS) entry which is preliminary data.</text>
</comment>
<keyword evidence="1" id="KW-0805">Transcription regulation</keyword>
<evidence type="ECO:0000313" key="7">
    <source>
        <dbReference type="Proteomes" id="UP000262210"/>
    </source>
</evidence>
<dbReference type="InterPro" id="IPR036271">
    <property type="entry name" value="Tet_transcr_reg_TetR-rel_C_sf"/>
</dbReference>
<evidence type="ECO:0000259" key="5">
    <source>
        <dbReference type="Pfam" id="PF16925"/>
    </source>
</evidence>
<name>A0A9C7V8I7_9GAMM</name>
<dbReference type="AlphaFoldDB" id="A0A9C7V8I7"/>
<dbReference type="GO" id="GO:0003677">
    <property type="term" value="F:DNA binding"/>
    <property type="evidence" value="ECO:0007669"/>
    <property type="project" value="UniProtKB-KW"/>
</dbReference>
<dbReference type="InterPro" id="IPR011075">
    <property type="entry name" value="TetR_C"/>
</dbReference>
<dbReference type="PANTHER" id="PTHR47506">
    <property type="entry name" value="TRANSCRIPTIONAL REGULATORY PROTEIN"/>
    <property type="match status" value="1"/>
</dbReference>
<proteinExistence type="predicted"/>
<dbReference type="Gene3D" id="1.10.357.10">
    <property type="entry name" value="Tetracycline Repressor, domain 2"/>
    <property type="match status" value="1"/>
</dbReference>
<organism evidence="6 7">
    <name type="scientific">Serratia grimesii</name>
    <dbReference type="NCBI Taxonomy" id="82995"/>
    <lineage>
        <taxon>Bacteria</taxon>
        <taxon>Pseudomonadati</taxon>
        <taxon>Pseudomonadota</taxon>
        <taxon>Gammaproteobacteria</taxon>
        <taxon>Enterobacterales</taxon>
        <taxon>Yersiniaceae</taxon>
        <taxon>Serratia</taxon>
    </lineage>
</organism>
<keyword evidence="3" id="KW-0804">Transcription</keyword>
<reference evidence="6 7" key="1">
    <citation type="journal article" date="2018" name="Nat. Biotechnol.">
        <title>A standardized bacterial taxonomy based on genome phylogeny substantially revises the tree of life.</title>
        <authorList>
            <person name="Parks D.H."/>
            <person name="Chuvochina M."/>
            <person name="Waite D.W."/>
            <person name="Rinke C."/>
            <person name="Skarshewski A."/>
            <person name="Chaumeil P.A."/>
            <person name="Hugenholtz P."/>
        </authorList>
    </citation>
    <scope>NUCLEOTIDE SEQUENCE [LARGE SCALE GENOMIC DNA]</scope>
    <source>
        <strain evidence="6">UBA11264</strain>
    </source>
</reference>
<dbReference type="Gene3D" id="1.10.10.60">
    <property type="entry name" value="Homeodomain-like"/>
    <property type="match status" value="1"/>
</dbReference>
<feature type="domain" description="Tetracyclin repressor-like C-terminal" evidence="5">
    <location>
        <begin position="100"/>
        <end position="179"/>
    </location>
</feature>
<evidence type="ECO:0000256" key="2">
    <source>
        <dbReference type="ARBA" id="ARBA00023125"/>
    </source>
</evidence>
<dbReference type="PANTHER" id="PTHR47506:SF1">
    <property type="entry name" value="HTH-TYPE TRANSCRIPTIONAL REGULATOR YJDC"/>
    <property type="match status" value="1"/>
</dbReference>
<accession>A0A9C7V8I7</accession>